<feature type="signal peptide" evidence="2">
    <location>
        <begin position="1"/>
        <end position="28"/>
    </location>
</feature>
<dbReference type="Gene3D" id="2.30.30.40">
    <property type="entry name" value="SH3 Domains"/>
    <property type="match status" value="1"/>
</dbReference>
<sequence length="684" mass="75327">MKMRRRMLLVMMFLLVFSAAVPPQPSRAASDDISGITLEKEMRDLIARGIISGYGNGSYKPGQKVTRGEFAKFISSALKLDMTNTSNVFKDVSPNSALAPGINAAAKVNIIKGRTDGTFHPDDTITRKDMALMIKRAIQYLNVPLETGSTKFTDISNLNDEYKTAIAEIAQANIIHGYQINGQLKFQPNNEATRAEAAAFISRMLSYVENYNESGPGGNEPAPVKNPYETAVVSNHEVKPTGNSYKTFNDAKNTVDAGQSDAVTYNGRVVYMKSGIVVPDRATLKSTINLYSDSNLKTAYTYVSTKATDSSEMKYITSTENYVKVEVGGKQLYASPQDVLLEPDGAAPGQNYYQAQNGELVHYLYVYTATGGYYTSYTVGKAPSFLKEGQPYYSWDGYTFYDANHRKVGTAYQYFQFLSARTPTSYTAAQLDQVIMTKLAELEKLYQQNPDKYAQYKDATKRSKLIGLGSHLKQVESDKHISALLILGLAFNESDYGLSPKAQEKNNLFGINAVDSNPDQADVFPSPKDCVDALADKFNYTYLAVNNKKTPPGVDGWAANGAVPGNKGTGFNVKYASDMFWGEKLARHMYSIDKMLGGKDFGKYSIGLTDGYDPNDGLNVRSQPKVSSSTLLFEYNKLGMPVTIIGTSGSWYKIYSDVLKFADQYKDGVYVSSDYVDILPIAGK</sequence>
<dbReference type="PANTHER" id="PTHR43308:SF5">
    <property type="entry name" value="S-LAYER PROTEIN _ PEPTIDOGLYCAN ENDO-BETA-N-ACETYLGLUCOSAMINIDASE"/>
    <property type="match status" value="1"/>
</dbReference>
<dbReference type="HOGENOM" id="CLU_447356_0_0_9"/>
<feature type="domain" description="SLH" evidence="3">
    <location>
        <begin position="25"/>
        <end position="84"/>
    </location>
</feature>
<organism evidence="4 5">
    <name type="scientific">Bacillus smithii 7_3_47FAA</name>
    <dbReference type="NCBI Taxonomy" id="665952"/>
    <lineage>
        <taxon>Bacteria</taxon>
        <taxon>Bacillati</taxon>
        <taxon>Bacillota</taxon>
        <taxon>Bacilli</taxon>
        <taxon>Bacillales</taxon>
        <taxon>Bacillaceae</taxon>
        <taxon>Bacillus</taxon>
    </lineage>
</organism>
<evidence type="ECO:0000256" key="2">
    <source>
        <dbReference type="SAM" id="SignalP"/>
    </source>
</evidence>
<feature type="domain" description="SLH" evidence="3">
    <location>
        <begin position="149"/>
        <end position="215"/>
    </location>
</feature>
<dbReference type="Proteomes" id="UP000011747">
    <property type="component" value="Unassembled WGS sequence"/>
</dbReference>
<dbReference type="RefSeq" id="WP_003354111.1">
    <property type="nucleotide sequence ID" value="NZ_JH414752.1"/>
</dbReference>
<protein>
    <recommendedName>
        <fullName evidence="3">SLH domain-containing protein</fullName>
    </recommendedName>
</protein>
<feature type="chain" id="PRO_5003526362" description="SLH domain-containing protein" evidence="2">
    <location>
        <begin position="29"/>
        <end position="684"/>
    </location>
</feature>
<dbReference type="Pfam" id="PF08239">
    <property type="entry name" value="SH3_3"/>
    <property type="match status" value="1"/>
</dbReference>
<dbReference type="PANTHER" id="PTHR43308">
    <property type="entry name" value="OUTER MEMBRANE PROTEIN ALPHA-RELATED"/>
    <property type="match status" value="1"/>
</dbReference>
<dbReference type="Pfam" id="PF00395">
    <property type="entry name" value="SLH"/>
    <property type="match status" value="3"/>
</dbReference>
<accession>G9QL78</accession>
<dbReference type="InterPro" id="IPR051465">
    <property type="entry name" value="Cell_Envelope_Struct_Comp"/>
</dbReference>
<gene>
    <name evidence="4" type="ORF">HMPREF1015_02488</name>
</gene>
<proteinExistence type="predicted"/>
<dbReference type="InterPro" id="IPR003646">
    <property type="entry name" value="SH3-like_bac-type"/>
</dbReference>
<dbReference type="InterPro" id="IPR002901">
    <property type="entry name" value="MGlyc_endo_b_GlcNAc-like_dom"/>
</dbReference>
<evidence type="ECO:0000259" key="3">
    <source>
        <dbReference type="PROSITE" id="PS51272"/>
    </source>
</evidence>
<evidence type="ECO:0000313" key="4">
    <source>
        <dbReference type="EMBL" id="EHL78102.1"/>
    </source>
</evidence>
<evidence type="ECO:0000313" key="5">
    <source>
        <dbReference type="Proteomes" id="UP000011747"/>
    </source>
</evidence>
<keyword evidence="1 2" id="KW-0732">Signal</keyword>
<dbReference type="Pfam" id="PF01832">
    <property type="entry name" value="Glucosaminidase"/>
    <property type="match status" value="1"/>
</dbReference>
<dbReference type="AlphaFoldDB" id="G9QL78"/>
<dbReference type="PATRIC" id="fig|665952.3.peg.1793"/>
<dbReference type="PROSITE" id="PS51272">
    <property type="entry name" value="SLH"/>
    <property type="match status" value="3"/>
</dbReference>
<comment type="caution">
    <text evidence="4">The sequence shown here is derived from an EMBL/GenBank/DDBJ whole genome shotgun (WGS) entry which is preliminary data.</text>
</comment>
<dbReference type="GO" id="GO:0004040">
    <property type="term" value="F:amidase activity"/>
    <property type="evidence" value="ECO:0007669"/>
    <property type="project" value="InterPro"/>
</dbReference>
<feature type="domain" description="SLH" evidence="3">
    <location>
        <begin position="85"/>
        <end position="148"/>
    </location>
</feature>
<dbReference type="InterPro" id="IPR001119">
    <property type="entry name" value="SLH_dom"/>
</dbReference>
<reference evidence="4 5" key="1">
    <citation type="submission" date="2011-09" db="EMBL/GenBank/DDBJ databases">
        <title>The Genome Sequence of Bacillus smithii 7_3_47FAA.</title>
        <authorList>
            <consortium name="The Broad Institute Genome Sequencing Platform"/>
            <person name="Earl A."/>
            <person name="Ward D."/>
            <person name="Feldgarden M."/>
            <person name="Gevers D."/>
            <person name="Daigneault M."/>
            <person name="Strauss J."/>
            <person name="Allen-Vercoe E."/>
            <person name="Young S.K."/>
            <person name="Zeng Q."/>
            <person name="Gargeya S."/>
            <person name="Fitzgerald M."/>
            <person name="Haas B."/>
            <person name="Abouelleil A."/>
            <person name="Alvarado L."/>
            <person name="Arachchi H.M."/>
            <person name="Berlin A."/>
            <person name="Brown A."/>
            <person name="Chapman S.B."/>
            <person name="Chen Z."/>
            <person name="Dunbar C."/>
            <person name="Freedman E."/>
            <person name="Gearin G."/>
            <person name="Goldberg J."/>
            <person name="Griggs A."/>
            <person name="Gujja S."/>
            <person name="Heiman D."/>
            <person name="Howarth C."/>
            <person name="Larson L."/>
            <person name="Lui A."/>
            <person name="MacDonald P.J.P."/>
            <person name="Montmayeur A."/>
            <person name="Murphy C."/>
            <person name="Neiman D."/>
            <person name="Pearson M."/>
            <person name="Priest M."/>
            <person name="Roberts A."/>
            <person name="Saif S."/>
            <person name="Shea T."/>
            <person name="Shenoy N."/>
            <person name="Sisk P."/>
            <person name="Stolte C."/>
            <person name="Sykes S."/>
            <person name="Wortman J."/>
            <person name="Nusbaum C."/>
            <person name="Birren B."/>
        </authorList>
    </citation>
    <scope>NUCLEOTIDE SEQUENCE [LARGE SCALE GENOMIC DNA]</scope>
    <source>
        <strain evidence="4 5">7_3_47FAA</strain>
    </source>
</reference>
<dbReference type="Gene3D" id="1.10.530.10">
    <property type="match status" value="1"/>
</dbReference>
<evidence type="ECO:0000256" key="1">
    <source>
        <dbReference type="ARBA" id="ARBA00022729"/>
    </source>
</evidence>
<dbReference type="SMART" id="SM00047">
    <property type="entry name" value="LYZ2"/>
    <property type="match status" value="1"/>
</dbReference>
<name>G9QL78_9BACI</name>
<keyword evidence="5" id="KW-1185">Reference proteome</keyword>
<dbReference type="EMBL" id="ACWF01000093">
    <property type="protein sequence ID" value="EHL78102.1"/>
    <property type="molecule type" value="Genomic_DNA"/>
</dbReference>